<evidence type="ECO:0000256" key="5">
    <source>
        <dbReference type="ARBA" id="ARBA00022741"/>
    </source>
</evidence>
<dbReference type="AlphaFoldDB" id="S6B0E9"/>
<dbReference type="InterPro" id="IPR011712">
    <property type="entry name" value="Sig_transdc_His_kin_sub3_dim/P"/>
</dbReference>
<dbReference type="Pfam" id="PF13185">
    <property type="entry name" value="GAF_2"/>
    <property type="match status" value="1"/>
</dbReference>
<proteinExistence type="predicted"/>
<dbReference type="STRING" id="1163617.SCD_n00343"/>
<keyword evidence="5" id="KW-0547">Nucleotide-binding</keyword>
<dbReference type="KEGG" id="sdr:SCD_n00343"/>
<dbReference type="GO" id="GO:0005524">
    <property type="term" value="F:ATP binding"/>
    <property type="evidence" value="ECO:0007669"/>
    <property type="project" value="UniProtKB-KW"/>
</dbReference>
<accession>S6B0E9</accession>
<dbReference type="GO" id="GO:0000155">
    <property type="term" value="F:phosphorelay sensor kinase activity"/>
    <property type="evidence" value="ECO:0007669"/>
    <property type="project" value="InterPro"/>
</dbReference>
<dbReference type="Proteomes" id="UP000015559">
    <property type="component" value="Chromosome"/>
</dbReference>
<dbReference type="HOGENOM" id="CLU_000445_20_10_4"/>
<dbReference type="Gene3D" id="3.30.450.40">
    <property type="match status" value="1"/>
</dbReference>
<keyword evidence="11" id="KW-1185">Reference proteome</keyword>
<dbReference type="PANTHER" id="PTHR24421">
    <property type="entry name" value="NITRATE/NITRITE SENSOR PROTEIN NARX-RELATED"/>
    <property type="match status" value="1"/>
</dbReference>
<dbReference type="CDD" id="cd16917">
    <property type="entry name" value="HATPase_UhpB-NarQ-NarX-like"/>
    <property type="match status" value="1"/>
</dbReference>
<dbReference type="SUPFAM" id="SSF55781">
    <property type="entry name" value="GAF domain-like"/>
    <property type="match status" value="1"/>
</dbReference>
<dbReference type="SMART" id="SM00065">
    <property type="entry name" value="GAF"/>
    <property type="match status" value="1"/>
</dbReference>
<protein>
    <recommendedName>
        <fullName evidence="2">histidine kinase</fullName>
        <ecNumber evidence="2">2.7.13.3</ecNumber>
    </recommendedName>
</protein>
<evidence type="ECO:0000256" key="8">
    <source>
        <dbReference type="ARBA" id="ARBA00023012"/>
    </source>
</evidence>
<evidence type="ECO:0000313" key="10">
    <source>
        <dbReference type="EMBL" id="BAN34192.1"/>
    </source>
</evidence>
<keyword evidence="3" id="KW-0597">Phosphoprotein</keyword>
<dbReference type="InterPro" id="IPR050482">
    <property type="entry name" value="Sensor_HK_TwoCompSys"/>
</dbReference>
<evidence type="ECO:0000256" key="2">
    <source>
        <dbReference type="ARBA" id="ARBA00012438"/>
    </source>
</evidence>
<dbReference type="eggNOG" id="COG3850">
    <property type="taxonomic scope" value="Bacteria"/>
</dbReference>
<keyword evidence="8" id="KW-0902">Two-component regulatory system</keyword>
<gene>
    <name evidence="10" type="ORF">SCD_n00343</name>
</gene>
<dbReference type="InterPro" id="IPR003594">
    <property type="entry name" value="HATPase_dom"/>
</dbReference>
<dbReference type="Gene3D" id="3.30.565.10">
    <property type="entry name" value="Histidine kinase-like ATPase, C-terminal domain"/>
    <property type="match status" value="1"/>
</dbReference>
<dbReference type="EC" id="2.7.13.3" evidence="2"/>
<evidence type="ECO:0000259" key="9">
    <source>
        <dbReference type="PROSITE" id="PS50109"/>
    </source>
</evidence>
<dbReference type="InterPro" id="IPR005467">
    <property type="entry name" value="His_kinase_dom"/>
</dbReference>
<dbReference type="Pfam" id="PF07730">
    <property type="entry name" value="HisKA_3"/>
    <property type="match status" value="1"/>
</dbReference>
<evidence type="ECO:0000256" key="4">
    <source>
        <dbReference type="ARBA" id="ARBA00022679"/>
    </source>
</evidence>
<dbReference type="Pfam" id="PF02518">
    <property type="entry name" value="HATPase_c"/>
    <property type="match status" value="1"/>
</dbReference>
<organism evidence="10 11">
    <name type="scientific">Sulfuricella denitrificans (strain DSM 22764 / NBRC 105220 / skB26)</name>
    <dbReference type="NCBI Taxonomy" id="1163617"/>
    <lineage>
        <taxon>Bacteria</taxon>
        <taxon>Pseudomonadati</taxon>
        <taxon>Pseudomonadota</taxon>
        <taxon>Betaproteobacteria</taxon>
        <taxon>Nitrosomonadales</taxon>
        <taxon>Sulfuricellaceae</taxon>
        <taxon>Sulfuricella</taxon>
    </lineage>
</organism>
<dbReference type="OrthoDB" id="9811306at2"/>
<keyword evidence="6 10" id="KW-0418">Kinase</keyword>
<dbReference type="InterPro" id="IPR036890">
    <property type="entry name" value="HATPase_C_sf"/>
</dbReference>
<dbReference type="SMART" id="SM00387">
    <property type="entry name" value="HATPase_c"/>
    <property type="match status" value="1"/>
</dbReference>
<dbReference type="SUPFAM" id="SSF55874">
    <property type="entry name" value="ATPase domain of HSP90 chaperone/DNA topoisomerase II/histidine kinase"/>
    <property type="match status" value="1"/>
</dbReference>
<comment type="catalytic activity">
    <reaction evidence="1">
        <text>ATP + protein L-histidine = ADP + protein N-phospho-L-histidine.</text>
        <dbReference type="EC" id="2.7.13.3"/>
    </reaction>
</comment>
<dbReference type="EMBL" id="AP013066">
    <property type="protein sequence ID" value="BAN34192.1"/>
    <property type="molecule type" value="Genomic_DNA"/>
</dbReference>
<dbReference type="GO" id="GO:0016020">
    <property type="term" value="C:membrane"/>
    <property type="evidence" value="ECO:0007669"/>
    <property type="project" value="InterPro"/>
</dbReference>
<dbReference type="Gene3D" id="1.20.5.1930">
    <property type="match status" value="1"/>
</dbReference>
<evidence type="ECO:0000256" key="7">
    <source>
        <dbReference type="ARBA" id="ARBA00022840"/>
    </source>
</evidence>
<dbReference type="RefSeq" id="WP_009206863.1">
    <property type="nucleotide sequence ID" value="NC_022357.1"/>
</dbReference>
<dbReference type="GO" id="GO:0046983">
    <property type="term" value="F:protein dimerization activity"/>
    <property type="evidence" value="ECO:0007669"/>
    <property type="project" value="InterPro"/>
</dbReference>
<keyword evidence="7" id="KW-0067">ATP-binding</keyword>
<reference evidence="10 11" key="1">
    <citation type="journal article" date="2012" name="Appl. Environ. Microbiol.">
        <title>Draft genome sequence of a psychrotolerant sulfur-oxidizing bacterium, Sulfuricella denitrificans skB26, and proteomic insights into cold adaptation.</title>
        <authorList>
            <person name="Watanabe T."/>
            <person name="Kojima H."/>
            <person name="Fukui M."/>
        </authorList>
    </citation>
    <scope>NUCLEOTIDE SEQUENCE [LARGE SCALE GENOMIC DNA]</scope>
    <source>
        <strain evidence="11">skB26</strain>
    </source>
</reference>
<evidence type="ECO:0000256" key="6">
    <source>
        <dbReference type="ARBA" id="ARBA00022777"/>
    </source>
</evidence>
<feature type="domain" description="Histidine kinase" evidence="9">
    <location>
        <begin position="200"/>
        <end position="397"/>
    </location>
</feature>
<name>S6B0E9_SULDS</name>
<evidence type="ECO:0000313" key="11">
    <source>
        <dbReference type="Proteomes" id="UP000015559"/>
    </source>
</evidence>
<keyword evidence="4" id="KW-0808">Transferase</keyword>
<dbReference type="PANTHER" id="PTHR24421:SF10">
    <property type="entry name" value="NITRATE_NITRITE SENSOR PROTEIN NARQ"/>
    <property type="match status" value="1"/>
</dbReference>
<sequence length="404" mass="44419">MNQEVGVQAAPSSAIKTSAHGTYKIPALRVLSEITSSLSSDNNLDSLLERFLGTMVKLAGADAGAVRVLTADGLYLRLVGALGLPPEVLEQERYIPVDCGVCGEAARAHTAHNSTDLKACEERTAHGYFGKQCLRVVAVPLRYQGKMLGVYNLFMATDSPVPEDVSLLFQSISEHLGMALENARLTRENLRISLTNERQMLANELHDSLAQTMAYMKMRLPLLRDAVANRDEARSNKYVNDLGQALDSAYAELRELLTQFRNRMDPRGLLPALYDIVGNFYDKTGITIDFINHAPDINLSPDQEVQVYHIVREALNNVSKHSRANHVSLAVEIRQSRYVISVEDNGIGITGKVNTDSGMHLGLNIMRERAKHLNAEVTVTPGDKAGTRVTLSFPVSAGHREDSL</sequence>
<dbReference type="InterPro" id="IPR003018">
    <property type="entry name" value="GAF"/>
</dbReference>
<evidence type="ECO:0000256" key="1">
    <source>
        <dbReference type="ARBA" id="ARBA00000085"/>
    </source>
</evidence>
<dbReference type="InterPro" id="IPR029016">
    <property type="entry name" value="GAF-like_dom_sf"/>
</dbReference>
<evidence type="ECO:0000256" key="3">
    <source>
        <dbReference type="ARBA" id="ARBA00022553"/>
    </source>
</evidence>
<dbReference type="PROSITE" id="PS50109">
    <property type="entry name" value="HIS_KIN"/>
    <property type="match status" value="1"/>
</dbReference>